<gene>
    <name evidence="3" type="ORF">GGI19_002927</name>
</gene>
<feature type="compositionally biased region" description="Basic residues" evidence="1">
    <location>
        <begin position="549"/>
        <end position="558"/>
    </location>
</feature>
<feature type="compositionally biased region" description="Polar residues" evidence="1">
    <location>
        <begin position="539"/>
        <end position="548"/>
    </location>
</feature>
<dbReference type="AlphaFoldDB" id="A0A9W8H1R8"/>
<comment type="caution">
    <text evidence="3">The sequence shown here is derived from an EMBL/GenBank/DDBJ whole genome shotgun (WGS) entry which is preliminary data.</text>
</comment>
<evidence type="ECO:0000313" key="4">
    <source>
        <dbReference type="Proteomes" id="UP001140011"/>
    </source>
</evidence>
<dbReference type="InterPro" id="IPR040976">
    <property type="entry name" value="Pkinase_fungal"/>
</dbReference>
<accession>A0A9W8H1R8</accession>
<protein>
    <recommendedName>
        <fullName evidence="2">Fungal-type protein kinase domain-containing protein</fullName>
    </recommendedName>
</protein>
<evidence type="ECO:0000313" key="3">
    <source>
        <dbReference type="EMBL" id="KAJ2753717.1"/>
    </source>
</evidence>
<reference evidence="3" key="1">
    <citation type="submission" date="2022-07" db="EMBL/GenBank/DDBJ databases">
        <title>Phylogenomic reconstructions and comparative analyses of Kickxellomycotina fungi.</title>
        <authorList>
            <person name="Reynolds N.K."/>
            <person name="Stajich J.E."/>
            <person name="Barry K."/>
            <person name="Grigoriev I.V."/>
            <person name="Crous P."/>
            <person name="Smith M.E."/>
        </authorList>
    </citation>
    <scope>NUCLEOTIDE SEQUENCE</scope>
    <source>
        <strain evidence="3">BCRC 34297</strain>
    </source>
</reference>
<dbReference type="OrthoDB" id="5516892at2759"/>
<dbReference type="PANTHER" id="PTHR38248">
    <property type="entry name" value="FUNK1 6"/>
    <property type="match status" value="1"/>
</dbReference>
<feature type="region of interest" description="Disordered" evidence="1">
    <location>
        <begin position="529"/>
        <end position="558"/>
    </location>
</feature>
<organism evidence="3 4">
    <name type="scientific">Coemansia pectinata</name>
    <dbReference type="NCBI Taxonomy" id="1052879"/>
    <lineage>
        <taxon>Eukaryota</taxon>
        <taxon>Fungi</taxon>
        <taxon>Fungi incertae sedis</taxon>
        <taxon>Zoopagomycota</taxon>
        <taxon>Kickxellomycotina</taxon>
        <taxon>Kickxellomycetes</taxon>
        <taxon>Kickxellales</taxon>
        <taxon>Kickxellaceae</taxon>
        <taxon>Coemansia</taxon>
    </lineage>
</organism>
<feature type="domain" description="Fungal-type protein kinase" evidence="2">
    <location>
        <begin position="36"/>
        <end position="206"/>
    </location>
</feature>
<name>A0A9W8H1R8_9FUNG</name>
<evidence type="ECO:0000259" key="2">
    <source>
        <dbReference type="Pfam" id="PF17667"/>
    </source>
</evidence>
<dbReference type="EMBL" id="JANBUH010000168">
    <property type="protein sequence ID" value="KAJ2753717.1"/>
    <property type="molecule type" value="Genomic_DNA"/>
</dbReference>
<dbReference type="Proteomes" id="UP001140011">
    <property type="component" value="Unassembled WGS sequence"/>
</dbReference>
<keyword evidence="4" id="KW-1185">Reference proteome</keyword>
<sequence>MDNEPESYAFYGVDHNYPNTSECGMFPLDSSVESHTTPAPHVVAVVEMGESHEELFHEMQRLAVRTARVYSNQHNRRFVWGLTVAGSYIHAYVFGPDVLWTSNEINMASASGRQEFTSLLVDWSLCSVDCLGFDPSIRYAFDDNVGGPYLEIDIHEVDESVTQRCVGAATNLVGCHARYFAASTSLESMDNPSVLIRDVWLPSESDPGGDKSSILDVLHAALEGTGDLKGRFSQIASAGSVYLCQGNTLVKDTTTTAFPGLAAASQHISGSQFRHHRRTVTEWAVNMISAADDPNKVIIAIADAMTAHNAAYAKCKILHGNISDRAIQFQETADGVSGVLGEFDYASFVGDSGTAKIELPDQMLFQSIRRLENAKAPCTRLDDWESLLYVICVLGAIGFSQKERDEFAADISGYRSVKSWNTHRARNASREKCTQMSKIYFASFIYSNVRQKQLRRLAMDIHKALFLHEGCTGELWCKNALDELTLRDTFEDEVVAELLSVVGRHKQEALVELGTKGSISTVVAKEIADSSRKRKRNAVPTTTPMTTRSKAKRSAPEV</sequence>
<dbReference type="PANTHER" id="PTHR38248:SF2">
    <property type="entry name" value="FUNK1 11"/>
    <property type="match status" value="1"/>
</dbReference>
<feature type="domain" description="Fungal-type protein kinase" evidence="2">
    <location>
        <begin position="271"/>
        <end position="392"/>
    </location>
</feature>
<proteinExistence type="predicted"/>
<dbReference type="Pfam" id="PF17667">
    <property type="entry name" value="Pkinase_fungal"/>
    <property type="match status" value="2"/>
</dbReference>
<evidence type="ECO:0000256" key="1">
    <source>
        <dbReference type="SAM" id="MobiDB-lite"/>
    </source>
</evidence>